<proteinExistence type="predicted"/>
<evidence type="ECO:0000259" key="1">
    <source>
        <dbReference type="Pfam" id="PF02150"/>
    </source>
</evidence>
<evidence type="ECO:0000313" key="2">
    <source>
        <dbReference type="EMBL" id="QHS90599.1"/>
    </source>
</evidence>
<dbReference type="AlphaFoldDB" id="A0A6C0BGA3"/>
<dbReference type="InterPro" id="IPR001529">
    <property type="entry name" value="Zn_ribbon_RPB9"/>
</dbReference>
<dbReference type="EMBL" id="MN739141">
    <property type="protein sequence ID" value="QHS90599.1"/>
    <property type="molecule type" value="Genomic_DNA"/>
</dbReference>
<sequence>MCEVNIKMRFCSLCKNMMYVKVDDETNLVYYCKFCNNSLTEPKENGSILVIDDNKVDDNIKYRQYENKNIVHDPTLPRVNNIVCPNSSCTKKDNQDNEVIYIKYDFANMKYLYYCCHCEHFWRTN</sequence>
<dbReference type="GO" id="GO:0006351">
    <property type="term" value="P:DNA-templated transcription"/>
    <property type="evidence" value="ECO:0007669"/>
    <property type="project" value="InterPro"/>
</dbReference>
<name>A0A6C0BGA3_9ZZZZ</name>
<dbReference type="Gene3D" id="2.20.25.10">
    <property type="match status" value="2"/>
</dbReference>
<organism evidence="2">
    <name type="scientific">viral metagenome</name>
    <dbReference type="NCBI Taxonomy" id="1070528"/>
    <lineage>
        <taxon>unclassified sequences</taxon>
        <taxon>metagenomes</taxon>
        <taxon>organismal metagenomes</taxon>
    </lineage>
</organism>
<reference evidence="2" key="1">
    <citation type="journal article" date="2020" name="Nature">
        <title>Giant virus diversity and host interactions through global metagenomics.</title>
        <authorList>
            <person name="Schulz F."/>
            <person name="Roux S."/>
            <person name="Paez-Espino D."/>
            <person name="Jungbluth S."/>
            <person name="Walsh D.A."/>
            <person name="Denef V.J."/>
            <person name="McMahon K.D."/>
            <person name="Konstantinidis K.T."/>
            <person name="Eloe-Fadrosh E.A."/>
            <person name="Kyrpides N.C."/>
            <person name="Woyke T."/>
        </authorList>
    </citation>
    <scope>NUCLEOTIDE SEQUENCE</scope>
    <source>
        <strain evidence="2">GVMAG-M-3300010354-11</strain>
    </source>
</reference>
<dbReference type="Pfam" id="PF02150">
    <property type="entry name" value="Zn_ribbon_RPB9"/>
    <property type="match status" value="1"/>
</dbReference>
<feature type="domain" description="DNA-directed RNA polymerase II subunit RPB9-like zinc ribbon" evidence="1">
    <location>
        <begin position="8"/>
        <end position="36"/>
    </location>
</feature>
<protein>
    <recommendedName>
        <fullName evidence="1">DNA-directed RNA polymerase II subunit RPB9-like zinc ribbon domain-containing protein</fullName>
    </recommendedName>
</protein>
<dbReference type="SUPFAM" id="SSF57783">
    <property type="entry name" value="Zinc beta-ribbon"/>
    <property type="match status" value="1"/>
</dbReference>
<accession>A0A6C0BGA3</accession>